<dbReference type="EMBL" id="NSIT01000282">
    <property type="protein sequence ID" value="PJE78043.1"/>
    <property type="molecule type" value="Genomic_DNA"/>
</dbReference>
<name>A0A2H9T491_9ZZZZ</name>
<proteinExistence type="predicted"/>
<organism evidence="1">
    <name type="scientific">invertebrate metagenome</name>
    <dbReference type="NCBI Taxonomy" id="1711999"/>
    <lineage>
        <taxon>unclassified sequences</taxon>
        <taxon>metagenomes</taxon>
        <taxon>organismal metagenomes</taxon>
    </lineage>
</organism>
<sequence>MVASSIEDSVNSSSTNMSEYDLDMRFEVVEFGEYCRQEVGIQQYKFELKKNNK</sequence>
<gene>
    <name evidence="1" type="ORF">CI610_03027</name>
</gene>
<accession>A0A2H9T491</accession>
<evidence type="ECO:0000313" key="1">
    <source>
        <dbReference type="EMBL" id="PJE78043.1"/>
    </source>
</evidence>
<reference evidence="1" key="1">
    <citation type="journal article" date="2017" name="Appl. Environ. Microbiol.">
        <title>Molecular characterization of an Endozoicomonas-like organism causing infection in king scallop Pecten maximus L.</title>
        <authorList>
            <person name="Cano I."/>
            <person name="van Aerle R."/>
            <person name="Ross S."/>
            <person name="Verner-Jeffreys D.W."/>
            <person name="Paley R.K."/>
            <person name="Rimmer G."/>
            <person name="Ryder D."/>
            <person name="Hooper P."/>
            <person name="Stone D."/>
            <person name="Feist S.W."/>
        </authorList>
    </citation>
    <scope>NUCLEOTIDE SEQUENCE</scope>
</reference>
<dbReference type="AlphaFoldDB" id="A0A2H9T491"/>
<comment type="caution">
    <text evidence="1">The sequence shown here is derived from an EMBL/GenBank/DDBJ whole genome shotgun (WGS) entry which is preliminary data.</text>
</comment>
<protein>
    <submittedName>
        <fullName evidence="1">Uncharacterized protein</fullName>
    </submittedName>
</protein>